<protein>
    <submittedName>
        <fullName evidence="1">Uncharacterized protein</fullName>
    </submittedName>
</protein>
<name>G0KZW1_ZOBGA</name>
<reference evidence="2" key="1">
    <citation type="submission" date="2009-07" db="EMBL/GenBank/DDBJ databases">
        <title>Complete genome sequence of Zobellia galactanivorans Dsij.</title>
        <authorList>
            <consortium name="Genoscope - CEA"/>
        </authorList>
    </citation>
    <scope>NUCLEOTIDE SEQUENCE [LARGE SCALE GENOMIC DNA]</scope>
    <source>
        <strain evidence="2">DSM 12802 / CCUG 47099 / CIP 106680 / NCIMB 13871 / Dsij</strain>
    </source>
</reference>
<dbReference type="Proteomes" id="UP000008898">
    <property type="component" value="Chromosome"/>
</dbReference>
<dbReference type="HOGENOM" id="CLU_1315007_0_0_10"/>
<evidence type="ECO:0000313" key="2">
    <source>
        <dbReference type="Proteomes" id="UP000008898"/>
    </source>
</evidence>
<organism evidence="1 2">
    <name type="scientific">Zobellia galactanivorans (strain DSM 12802 / CCUG 47099 / CIP 106680 / NCIMB 13871 / Dsij)</name>
    <dbReference type="NCBI Taxonomy" id="63186"/>
    <lineage>
        <taxon>Bacteria</taxon>
        <taxon>Pseudomonadati</taxon>
        <taxon>Bacteroidota</taxon>
        <taxon>Flavobacteriia</taxon>
        <taxon>Flavobacteriales</taxon>
        <taxon>Flavobacteriaceae</taxon>
        <taxon>Zobellia</taxon>
    </lineage>
</organism>
<gene>
    <name evidence="1" type="ordered locus">zobellia_3078</name>
</gene>
<dbReference type="AlphaFoldDB" id="G0KZW1"/>
<evidence type="ECO:0000313" key="1">
    <source>
        <dbReference type="EMBL" id="CAZ97217.1"/>
    </source>
</evidence>
<keyword evidence="2" id="KW-1185">Reference proteome</keyword>
<reference evidence="1 2" key="2">
    <citation type="journal article" date="2012" name="Environ. Microbiol.">
        <title>Characterization of the first alginolytic operons in a marine bacterium: from their emergence in marine Flavobacteriia to their independent transfers to marine Proteobacteria and human gut Bacteroides.</title>
        <authorList>
            <person name="Thomas F."/>
            <person name="Barbeyron T."/>
            <person name="Tonon T."/>
            <person name="Genicot S."/>
            <person name="Czjzek M."/>
            <person name="Michel G."/>
        </authorList>
    </citation>
    <scope>NUCLEOTIDE SEQUENCE [LARGE SCALE GENOMIC DNA]</scope>
    <source>
        <strain evidence="2">DSM 12802 / CCUG 47099 / CIP 106680 / NCIMB 13871 / Dsij</strain>
    </source>
</reference>
<dbReference type="EMBL" id="FP476056">
    <property type="protein sequence ID" value="CAZ97217.1"/>
    <property type="molecule type" value="Genomic_DNA"/>
</dbReference>
<proteinExistence type="predicted"/>
<sequence>MDKENPNIENIVALPWEVLYEPDGERITASELASTLMREDVPYQLLDPSSNRDILNNISSESKIHIRTIGYGDRGLNYIDNGIDIMDQHPDIEAIEAKQFVDFHIEKGLRKDHDVTIFMFTSKSAVDGMEGSAPENIQDEKSYAKLLVQEFRKANYNNVKIQGLGNDLTVMTLPGINTKYDERTMVSLSGYGRKPLQSIGQGTPSRNRR</sequence>
<dbReference type="RefSeq" id="WP_013994411.1">
    <property type="nucleotide sequence ID" value="NC_015844.1"/>
</dbReference>
<accession>G0KZW1</accession>
<dbReference type="KEGG" id="zga:ZOBELLIA_3078"/>